<keyword evidence="2" id="KW-1185">Reference proteome</keyword>
<accession>A0A1V4IR71</accession>
<sequence>MILVHVEAERNIKSAAGKALKNNVKAEISIEISAF</sequence>
<dbReference type="STRING" id="1450648.CLORY_19100"/>
<dbReference type="EMBL" id="MZGV01000016">
    <property type="protein sequence ID" value="OPJ62295.1"/>
    <property type="molecule type" value="Genomic_DNA"/>
</dbReference>
<protein>
    <submittedName>
        <fullName evidence="1">Uncharacterized protein</fullName>
    </submittedName>
</protein>
<evidence type="ECO:0000313" key="1">
    <source>
        <dbReference type="EMBL" id="OPJ62295.1"/>
    </source>
</evidence>
<name>A0A1V4IR71_9CLOT</name>
<gene>
    <name evidence="1" type="ORF">CLORY_19100</name>
</gene>
<proteinExistence type="predicted"/>
<dbReference type="AlphaFoldDB" id="A0A1V4IR71"/>
<reference evidence="1 2" key="1">
    <citation type="submission" date="2017-03" db="EMBL/GenBank/DDBJ databases">
        <title>Genome sequence of Clostridium oryzae DSM 28571.</title>
        <authorList>
            <person name="Poehlein A."/>
            <person name="Daniel R."/>
        </authorList>
    </citation>
    <scope>NUCLEOTIDE SEQUENCE [LARGE SCALE GENOMIC DNA]</scope>
    <source>
        <strain evidence="1 2">DSM 28571</strain>
    </source>
</reference>
<dbReference type="Proteomes" id="UP000190080">
    <property type="component" value="Unassembled WGS sequence"/>
</dbReference>
<comment type="caution">
    <text evidence="1">The sequence shown here is derived from an EMBL/GenBank/DDBJ whole genome shotgun (WGS) entry which is preliminary data.</text>
</comment>
<organism evidence="1 2">
    <name type="scientific">Clostridium oryzae</name>
    <dbReference type="NCBI Taxonomy" id="1450648"/>
    <lineage>
        <taxon>Bacteria</taxon>
        <taxon>Bacillati</taxon>
        <taxon>Bacillota</taxon>
        <taxon>Clostridia</taxon>
        <taxon>Eubacteriales</taxon>
        <taxon>Clostridiaceae</taxon>
        <taxon>Clostridium</taxon>
    </lineage>
</organism>
<evidence type="ECO:0000313" key="2">
    <source>
        <dbReference type="Proteomes" id="UP000190080"/>
    </source>
</evidence>